<dbReference type="Proteomes" id="UP001203761">
    <property type="component" value="Unassembled WGS sequence"/>
</dbReference>
<name>A0ABT0R116_9MICO</name>
<dbReference type="Gene3D" id="1.20.1440.130">
    <property type="entry name" value="VKOR domain"/>
    <property type="match status" value="1"/>
</dbReference>
<evidence type="ECO:0000313" key="13">
    <source>
        <dbReference type="Proteomes" id="UP001203761"/>
    </source>
</evidence>
<evidence type="ECO:0000256" key="10">
    <source>
        <dbReference type="SAM" id="Phobius"/>
    </source>
</evidence>
<evidence type="ECO:0000259" key="11">
    <source>
        <dbReference type="SMART" id="SM00756"/>
    </source>
</evidence>
<keyword evidence="9" id="KW-0676">Redox-active center</keyword>
<comment type="caution">
    <text evidence="12">The sequence shown here is derived from an EMBL/GenBank/DDBJ whole genome shotgun (WGS) entry which is preliminary data.</text>
</comment>
<evidence type="ECO:0000256" key="1">
    <source>
        <dbReference type="ARBA" id="ARBA00004141"/>
    </source>
</evidence>
<gene>
    <name evidence="12" type="ORF">Bequi_09400</name>
</gene>
<evidence type="ECO:0000256" key="2">
    <source>
        <dbReference type="ARBA" id="ARBA00006214"/>
    </source>
</evidence>
<keyword evidence="3 10" id="KW-0812">Transmembrane</keyword>
<feature type="transmembrane region" description="Helical" evidence="10">
    <location>
        <begin position="178"/>
        <end position="201"/>
    </location>
</feature>
<comment type="subcellular location">
    <subcellularLocation>
        <location evidence="1">Membrane</location>
        <topology evidence="1">Multi-pass membrane protein</topology>
    </subcellularLocation>
</comment>
<dbReference type="Pfam" id="PF07884">
    <property type="entry name" value="VKOR"/>
    <property type="match status" value="1"/>
</dbReference>
<keyword evidence="8" id="KW-1015">Disulfide bond</keyword>
<evidence type="ECO:0000256" key="7">
    <source>
        <dbReference type="ARBA" id="ARBA00023136"/>
    </source>
</evidence>
<dbReference type="RefSeq" id="WP_249737676.1">
    <property type="nucleotide sequence ID" value="NZ_JAKNCJ010000004.1"/>
</dbReference>
<feature type="transmembrane region" description="Helical" evidence="10">
    <location>
        <begin position="113"/>
        <end position="134"/>
    </location>
</feature>
<dbReference type="InterPro" id="IPR038354">
    <property type="entry name" value="VKOR_sf"/>
</dbReference>
<feature type="domain" description="Vitamin K epoxide reductase" evidence="11">
    <location>
        <begin position="53"/>
        <end position="194"/>
    </location>
</feature>
<feature type="transmembrane region" description="Helical" evidence="10">
    <location>
        <begin position="55"/>
        <end position="76"/>
    </location>
</feature>
<dbReference type="InterPro" id="IPR012932">
    <property type="entry name" value="VKOR"/>
</dbReference>
<feature type="transmembrane region" description="Helical" evidence="10">
    <location>
        <begin position="213"/>
        <end position="233"/>
    </location>
</feature>
<proteinExistence type="inferred from homology"/>
<evidence type="ECO:0000256" key="6">
    <source>
        <dbReference type="ARBA" id="ARBA00023002"/>
    </source>
</evidence>
<keyword evidence="5 10" id="KW-1133">Transmembrane helix</keyword>
<evidence type="ECO:0000256" key="4">
    <source>
        <dbReference type="ARBA" id="ARBA00022719"/>
    </source>
</evidence>
<evidence type="ECO:0000256" key="8">
    <source>
        <dbReference type="ARBA" id="ARBA00023157"/>
    </source>
</evidence>
<keyword evidence="6" id="KW-0560">Oxidoreductase</keyword>
<protein>
    <submittedName>
        <fullName evidence="12">Vitamin K epoxide reductase family protein</fullName>
    </submittedName>
</protein>
<dbReference type="CDD" id="cd12922">
    <property type="entry name" value="VKOR_5"/>
    <property type="match status" value="1"/>
</dbReference>
<accession>A0ABT0R116</accession>
<keyword evidence="13" id="KW-1185">Reference proteome</keyword>
<dbReference type="InterPro" id="IPR041714">
    <property type="entry name" value="VKOR_Actinobacteria"/>
</dbReference>
<evidence type="ECO:0000256" key="5">
    <source>
        <dbReference type="ARBA" id="ARBA00022989"/>
    </source>
</evidence>
<reference evidence="12" key="1">
    <citation type="submission" date="2022-02" db="EMBL/GenBank/DDBJ databases">
        <authorList>
            <person name="Lee M."/>
            <person name="Kim S.-J."/>
            <person name="Jung M.-Y."/>
        </authorList>
    </citation>
    <scope>NUCLEOTIDE SEQUENCE</scope>
    <source>
        <strain evidence="12">JHP9</strain>
    </source>
</reference>
<keyword evidence="4" id="KW-0874">Quinone</keyword>
<evidence type="ECO:0000313" key="12">
    <source>
        <dbReference type="EMBL" id="MCL6423597.1"/>
    </source>
</evidence>
<dbReference type="EMBL" id="JAKNCJ010000004">
    <property type="protein sequence ID" value="MCL6423597.1"/>
    <property type="molecule type" value="Genomic_DNA"/>
</dbReference>
<organism evidence="12 13">
    <name type="scientific">Brachybacterium equifaecis</name>
    <dbReference type="NCBI Taxonomy" id="2910770"/>
    <lineage>
        <taxon>Bacteria</taxon>
        <taxon>Bacillati</taxon>
        <taxon>Actinomycetota</taxon>
        <taxon>Actinomycetes</taxon>
        <taxon>Micrococcales</taxon>
        <taxon>Dermabacteraceae</taxon>
        <taxon>Brachybacterium</taxon>
    </lineage>
</organism>
<comment type="similarity">
    <text evidence="2">Belongs to the VKOR family.</text>
</comment>
<sequence>MSKADEAALRDADDAALREADQAALRDADQAALRAEVDAELAAERAARRRAPSGVTGLVLLLGGAVAWIAALALTIDKLHLLANPGAKLGCDVNPFISCGTVMMTWQASAFGIPNMAIGLAGFAVMAQAGALLLGGARLPRWHSWAVLGGLGFAFAFVHFLAYSAIFVIRALCPWCMVVWAMTAPMFFAALAHAIETGLLPIRGALASVLRRWVLLSVLWYLLVIAVIAVAFWDQWLTTFGLA</sequence>
<evidence type="ECO:0000256" key="3">
    <source>
        <dbReference type="ARBA" id="ARBA00022692"/>
    </source>
</evidence>
<keyword evidence="7 10" id="KW-0472">Membrane</keyword>
<feature type="transmembrane region" description="Helical" evidence="10">
    <location>
        <begin position="146"/>
        <end position="172"/>
    </location>
</feature>
<evidence type="ECO:0000256" key="9">
    <source>
        <dbReference type="ARBA" id="ARBA00023284"/>
    </source>
</evidence>
<dbReference type="SMART" id="SM00756">
    <property type="entry name" value="VKc"/>
    <property type="match status" value="1"/>
</dbReference>